<evidence type="ECO:0000313" key="1">
    <source>
        <dbReference type="EMBL" id="CAG8788206.1"/>
    </source>
</evidence>
<sequence>SERKDESFKKSEKVTKHHDLLTSEELKVMFNHEALSINTAKDLQYRGLRFNKFSQKNDPGGIDGNLDSLVIPVPADPEGYLGPIHDIKLYLSKRPENCKCEFFHIQINKNIR</sequence>
<gene>
    <name evidence="1" type="ORF">RPERSI_LOCUS18668</name>
</gene>
<comment type="caution">
    <text evidence="1">The sequence shown here is derived from an EMBL/GenBank/DDBJ whole genome shotgun (WGS) entry which is preliminary data.</text>
</comment>
<accession>A0ACA9RCP5</accession>
<proteinExistence type="predicted"/>
<dbReference type="EMBL" id="CAJVQC010049845">
    <property type="protein sequence ID" value="CAG8788206.1"/>
    <property type="molecule type" value="Genomic_DNA"/>
</dbReference>
<name>A0ACA9RCP5_9GLOM</name>
<feature type="non-terminal residue" evidence="1">
    <location>
        <position position="112"/>
    </location>
</feature>
<organism evidence="1 2">
    <name type="scientific">Racocetra persica</name>
    <dbReference type="NCBI Taxonomy" id="160502"/>
    <lineage>
        <taxon>Eukaryota</taxon>
        <taxon>Fungi</taxon>
        <taxon>Fungi incertae sedis</taxon>
        <taxon>Mucoromycota</taxon>
        <taxon>Glomeromycotina</taxon>
        <taxon>Glomeromycetes</taxon>
        <taxon>Diversisporales</taxon>
        <taxon>Gigasporaceae</taxon>
        <taxon>Racocetra</taxon>
    </lineage>
</organism>
<evidence type="ECO:0000313" key="2">
    <source>
        <dbReference type="Proteomes" id="UP000789920"/>
    </source>
</evidence>
<protein>
    <submittedName>
        <fullName evidence="1">27179_t:CDS:1</fullName>
    </submittedName>
</protein>
<keyword evidence="2" id="KW-1185">Reference proteome</keyword>
<feature type="non-terminal residue" evidence="1">
    <location>
        <position position="1"/>
    </location>
</feature>
<reference evidence="1" key="1">
    <citation type="submission" date="2021-06" db="EMBL/GenBank/DDBJ databases">
        <authorList>
            <person name="Kallberg Y."/>
            <person name="Tangrot J."/>
            <person name="Rosling A."/>
        </authorList>
    </citation>
    <scope>NUCLEOTIDE SEQUENCE</scope>
    <source>
        <strain evidence="1">MA461A</strain>
    </source>
</reference>
<dbReference type="Proteomes" id="UP000789920">
    <property type="component" value="Unassembled WGS sequence"/>
</dbReference>